<dbReference type="PANTHER" id="PTHR23417:SF14">
    <property type="entry name" value="PENTACOTRIPEPTIDE-REPEAT REGION OF PRORP DOMAIN-CONTAINING PROTEIN"/>
    <property type="match status" value="1"/>
</dbReference>
<keyword evidence="6 7" id="KW-0819">tRNA processing</keyword>
<organism evidence="9 10">
    <name type="scientific">Paralimibaculum aggregatum</name>
    <dbReference type="NCBI Taxonomy" id="3036245"/>
    <lineage>
        <taxon>Bacteria</taxon>
        <taxon>Pseudomonadati</taxon>
        <taxon>Pseudomonadota</taxon>
        <taxon>Alphaproteobacteria</taxon>
        <taxon>Rhodobacterales</taxon>
        <taxon>Paracoccaceae</taxon>
        <taxon>Paralimibaculum</taxon>
    </lineage>
</organism>
<dbReference type="PANTHER" id="PTHR23417">
    <property type="entry name" value="3-DEOXY-D-MANNO-OCTULOSONIC-ACID TRANSFERASE/TRNA GUANINE-N 7 - -METHYLTRANSFERASE"/>
    <property type="match status" value="1"/>
</dbReference>
<keyword evidence="3 7" id="KW-0489">Methyltransferase</keyword>
<evidence type="ECO:0000313" key="9">
    <source>
        <dbReference type="EMBL" id="GMG82180.1"/>
    </source>
</evidence>
<dbReference type="PROSITE" id="PS51625">
    <property type="entry name" value="SAM_MT_TRMB"/>
    <property type="match status" value="1"/>
</dbReference>
<feature type="binding site" evidence="7">
    <location>
        <position position="129"/>
    </location>
    <ligand>
        <name>S-adenosyl-L-methionine</name>
        <dbReference type="ChEBI" id="CHEBI:59789"/>
    </ligand>
</feature>
<dbReference type="InterPro" id="IPR029063">
    <property type="entry name" value="SAM-dependent_MTases_sf"/>
</dbReference>
<comment type="caution">
    <text evidence="7">Lacks conserved residue(s) required for the propagation of feature annotation.</text>
</comment>
<dbReference type="EC" id="2.1.1.33" evidence="7"/>
<evidence type="ECO:0000256" key="2">
    <source>
        <dbReference type="ARBA" id="ARBA00003015"/>
    </source>
</evidence>
<comment type="pathway">
    <text evidence="7">tRNA modification; N(7)-methylguanine-tRNA biosynthesis.</text>
</comment>
<comment type="caution">
    <text evidence="9">The sequence shown here is derived from an EMBL/GenBank/DDBJ whole genome shotgun (WGS) entry which is preliminary data.</text>
</comment>
<evidence type="ECO:0000256" key="7">
    <source>
        <dbReference type="HAMAP-Rule" id="MF_01057"/>
    </source>
</evidence>
<comment type="function">
    <text evidence="2 7">Catalyzes the formation of N(7)-methylguanine at position 46 (m7G46) in tRNA.</text>
</comment>
<sequence>MSDTDDTPDAPPAPGARPWRNFHGRRHGKKLRKGQQALLETRLEDLAPPGVSWEENPARDPMDLAALFPGKRAVWLEIGFGGGEHMIHQASGNPDVGIIGCEPFINGVAMLLSAVEAAGVSNLAIHPGDARDLLDVLPAGSVQRAFLLYPDPWPKKRHWKRRFVSQDNLDQLARAMAPGAVLRVATDIEDYVRHSLEQVRRHPEFEWTAGRPADWREPWEDWPGTRYEGKALREGRRPHYLTFRRR</sequence>
<feature type="binding site" evidence="7">
    <location>
        <position position="187"/>
    </location>
    <ligand>
        <name>substrate</name>
    </ligand>
</feature>
<reference evidence="9 10" key="1">
    <citation type="submission" date="2023-04" db="EMBL/GenBank/DDBJ databases">
        <title>Marinoamorphus aggregata gen. nov., sp. Nov., isolate from tissue of brittle star Ophioplocus japonicus.</title>
        <authorList>
            <person name="Kawano K."/>
            <person name="Sawayama S."/>
            <person name="Nakagawa S."/>
        </authorList>
    </citation>
    <scope>NUCLEOTIDE SEQUENCE [LARGE SCALE GENOMIC DNA]</scope>
    <source>
        <strain evidence="9 10">NKW23</strain>
    </source>
</reference>
<dbReference type="InterPro" id="IPR055361">
    <property type="entry name" value="tRNA_methyltr_TrmB_bact"/>
</dbReference>
<feature type="binding site" evidence="7">
    <location>
        <position position="151"/>
    </location>
    <ligand>
        <name>S-adenosyl-L-methionine</name>
        <dbReference type="ChEBI" id="CHEBI:59789"/>
    </ligand>
</feature>
<evidence type="ECO:0000256" key="6">
    <source>
        <dbReference type="ARBA" id="ARBA00022694"/>
    </source>
</evidence>
<dbReference type="Proteomes" id="UP001239909">
    <property type="component" value="Unassembled WGS sequence"/>
</dbReference>
<comment type="similarity">
    <text evidence="7">Belongs to the class I-like SAM-binding methyltransferase superfamily. TrmB family.</text>
</comment>
<feature type="binding site" evidence="7">
    <location>
        <begin position="225"/>
        <end position="228"/>
    </location>
    <ligand>
        <name>substrate</name>
    </ligand>
</feature>
<feature type="binding site" evidence="7">
    <location>
        <position position="155"/>
    </location>
    <ligand>
        <name>substrate</name>
    </ligand>
</feature>
<keyword evidence="5 7" id="KW-0949">S-adenosyl-L-methionine</keyword>
<evidence type="ECO:0000256" key="5">
    <source>
        <dbReference type="ARBA" id="ARBA00022691"/>
    </source>
</evidence>
<proteinExistence type="inferred from homology"/>
<feature type="region of interest" description="Disordered" evidence="8">
    <location>
        <begin position="1"/>
        <end position="31"/>
    </location>
</feature>
<feature type="compositionally biased region" description="Basic residues" evidence="8">
    <location>
        <begin position="20"/>
        <end position="31"/>
    </location>
</feature>
<keyword evidence="10" id="KW-1185">Reference proteome</keyword>
<dbReference type="EMBL" id="BSYI01000008">
    <property type="protein sequence ID" value="GMG82180.1"/>
    <property type="molecule type" value="Genomic_DNA"/>
</dbReference>
<dbReference type="HAMAP" id="MF_01057">
    <property type="entry name" value="tRNA_methyltr_TrmB"/>
    <property type="match status" value="1"/>
</dbReference>
<dbReference type="SUPFAM" id="SSF53335">
    <property type="entry name" value="S-adenosyl-L-methionine-dependent methyltransferases"/>
    <property type="match status" value="1"/>
</dbReference>
<name>A0ABQ6LPD7_9RHOB</name>
<evidence type="ECO:0000256" key="3">
    <source>
        <dbReference type="ARBA" id="ARBA00022603"/>
    </source>
</evidence>
<comment type="catalytic activity">
    <reaction evidence="1 7">
        <text>guanosine(46) in tRNA + S-adenosyl-L-methionine = N(7)-methylguanosine(46) in tRNA + S-adenosyl-L-homocysteine</text>
        <dbReference type="Rhea" id="RHEA:42708"/>
        <dbReference type="Rhea" id="RHEA-COMP:10188"/>
        <dbReference type="Rhea" id="RHEA-COMP:10189"/>
        <dbReference type="ChEBI" id="CHEBI:57856"/>
        <dbReference type="ChEBI" id="CHEBI:59789"/>
        <dbReference type="ChEBI" id="CHEBI:74269"/>
        <dbReference type="ChEBI" id="CHEBI:74480"/>
        <dbReference type="EC" id="2.1.1.33"/>
    </reaction>
</comment>
<dbReference type="InterPro" id="IPR003358">
    <property type="entry name" value="tRNA_(Gua-N-7)_MeTrfase_Trmb"/>
</dbReference>
<keyword evidence="4 7" id="KW-0808">Transferase</keyword>
<evidence type="ECO:0000256" key="4">
    <source>
        <dbReference type="ARBA" id="ARBA00022679"/>
    </source>
</evidence>
<dbReference type="NCBIfam" id="TIGR00091">
    <property type="entry name" value="tRNA (guanosine(46)-N7)-methyltransferase TrmB"/>
    <property type="match status" value="1"/>
</dbReference>
<protein>
    <recommendedName>
        <fullName evidence="7">tRNA (guanine-N(7)-)-methyltransferase</fullName>
        <ecNumber evidence="7">2.1.1.33</ecNumber>
    </recommendedName>
    <alternativeName>
        <fullName evidence="7">tRNA (guanine(46)-N(7))-methyltransferase</fullName>
    </alternativeName>
    <alternativeName>
        <fullName evidence="7">tRNA(m7G46)-methyltransferase</fullName>
    </alternativeName>
</protein>
<evidence type="ECO:0000313" key="10">
    <source>
        <dbReference type="Proteomes" id="UP001239909"/>
    </source>
</evidence>
<evidence type="ECO:0000256" key="1">
    <source>
        <dbReference type="ARBA" id="ARBA00000142"/>
    </source>
</evidence>
<gene>
    <name evidence="7" type="primary">trmB</name>
    <name evidence="9" type="ORF">LNKW23_13930</name>
</gene>
<feature type="binding site" evidence="7">
    <location>
        <position position="77"/>
    </location>
    <ligand>
        <name>S-adenosyl-L-methionine</name>
        <dbReference type="ChEBI" id="CHEBI:59789"/>
    </ligand>
</feature>
<dbReference type="Pfam" id="PF02390">
    <property type="entry name" value="Methyltransf_4"/>
    <property type="match status" value="1"/>
</dbReference>
<evidence type="ECO:0000256" key="8">
    <source>
        <dbReference type="SAM" id="MobiDB-lite"/>
    </source>
</evidence>
<accession>A0ABQ6LPD7</accession>
<dbReference type="Gene3D" id="3.40.50.150">
    <property type="entry name" value="Vaccinia Virus protein VP39"/>
    <property type="match status" value="1"/>
</dbReference>
<feature type="binding site" evidence="7">
    <location>
        <position position="102"/>
    </location>
    <ligand>
        <name>S-adenosyl-L-methionine</name>
        <dbReference type="ChEBI" id="CHEBI:59789"/>
    </ligand>
</feature>
<dbReference type="RefSeq" id="WP_285670937.1">
    <property type="nucleotide sequence ID" value="NZ_BSYI01000008.1"/>
</dbReference>